<keyword evidence="2" id="KW-1185">Reference proteome</keyword>
<evidence type="ECO:0000313" key="1">
    <source>
        <dbReference type="EMBL" id="KLO12426.1"/>
    </source>
</evidence>
<proteinExistence type="predicted"/>
<organism evidence="1 2">
    <name type="scientific">Schizopora paradoxa</name>
    <dbReference type="NCBI Taxonomy" id="27342"/>
    <lineage>
        <taxon>Eukaryota</taxon>
        <taxon>Fungi</taxon>
        <taxon>Dikarya</taxon>
        <taxon>Basidiomycota</taxon>
        <taxon>Agaricomycotina</taxon>
        <taxon>Agaricomycetes</taxon>
        <taxon>Hymenochaetales</taxon>
        <taxon>Schizoporaceae</taxon>
        <taxon>Schizopora</taxon>
    </lineage>
</organism>
<dbReference type="InParanoid" id="A0A0H2S6J2"/>
<protein>
    <submittedName>
        <fullName evidence="1">Uncharacterized protein</fullName>
    </submittedName>
</protein>
<dbReference type="Proteomes" id="UP000053477">
    <property type="component" value="Unassembled WGS sequence"/>
</dbReference>
<accession>A0A0H2S6J2</accession>
<dbReference type="EMBL" id="KQ085978">
    <property type="protein sequence ID" value="KLO12426.1"/>
    <property type="molecule type" value="Genomic_DNA"/>
</dbReference>
<name>A0A0H2S6J2_9AGAM</name>
<evidence type="ECO:0000313" key="2">
    <source>
        <dbReference type="Proteomes" id="UP000053477"/>
    </source>
</evidence>
<gene>
    <name evidence="1" type="ORF">SCHPADRAFT_419929</name>
</gene>
<sequence>MRLQGEDDKILLSTIMCVFVLMAPRRLPRKLVSKLASLNLAYTRNDLNEEALLFRHHNVYTRYLHLFVLYRMYRTVIDELEDQLPGKN</sequence>
<reference evidence="1 2" key="1">
    <citation type="submission" date="2015-04" db="EMBL/GenBank/DDBJ databases">
        <title>Complete genome sequence of Schizopora paradoxa KUC8140, a cosmopolitan wood degrader in East Asia.</title>
        <authorList>
            <consortium name="DOE Joint Genome Institute"/>
            <person name="Min B."/>
            <person name="Park H."/>
            <person name="Jang Y."/>
            <person name="Kim J.-J."/>
            <person name="Kim K.H."/>
            <person name="Pangilinan J."/>
            <person name="Lipzen A."/>
            <person name="Riley R."/>
            <person name="Grigoriev I.V."/>
            <person name="Spatafora J.W."/>
            <person name="Choi I.-G."/>
        </authorList>
    </citation>
    <scope>NUCLEOTIDE SEQUENCE [LARGE SCALE GENOMIC DNA]</scope>
    <source>
        <strain evidence="1 2">KUC8140</strain>
    </source>
</reference>
<dbReference type="AlphaFoldDB" id="A0A0H2S6J2"/>